<evidence type="ECO:0000256" key="4">
    <source>
        <dbReference type="ARBA" id="ARBA00022989"/>
    </source>
</evidence>
<dbReference type="Pfam" id="PF03137">
    <property type="entry name" value="OATP"/>
    <property type="match status" value="1"/>
</dbReference>
<evidence type="ECO:0000313" key="9">
    <source>
        <dbReference type="Proteomes" id="UP000789524"/>
    </source>
</evidence>
<comment type="subcellular location">
    <subcellularLocation>
        <location evidence="1">Cell membrane</location>
        <topology evidence="1">Multi-pass membrane protein</topology>
    </subcellularLocation>
</comment>
<protein>
    <submittedName>
        <fullName evidence="8">(African queen) hypothetical protein</fullName>
    </submittedName>
</protein>
<dbReference type="GO" id="GO:0016323">
    <property type="term" value="C:basolateral plasma membrane"/>
    <property type="evidence" value="ECO:0007669"/>
    <property type="project" value="TreeGrafter"/>
</dbReference>
<proteinExistence type="predicted"/>
<dbReference type="PANTHER" id="PTHR11388">
    <property type="entry name" value="ORGANIC ANION TRANSPORTER"/>
    <property type="match status" value="1"/>
</dbReference>
<dbReference type="InterPro" id="IPR004156">
    <property type="entry name" value="OATP"/>
</dbReference>
<gene>
    <name evidence="8" type="ORF">DCHRY22_LOCUS8280</name>
</gene>
<feature type="transmembrane region" description="Helical" evidence="6">
    <location>
        <begin position="562"/>
        <end position="583"/>
    </location>
</feature>
<feature type="transmembrane region" description="Helical" evidence="6">
    <location>
        <begin position="121"/>
        <end position="142"/>
    </location>
</feature>
<evidence type="ECO:0000256" key="6">
    <source>
        <dbReference type="SAM" id="Phobius"/>
    </source>
</evidence>
<dbReference type="OrthoDB" id="5062115at2759"/>
<comment type="caution">
    <text evidence="8">The sequence shown here is derived from an EMBL/GenBank/DDBJ whole genome shotgun (WGS) entry which is preliminary data.</text>
</comment>
<feature type="transmembrane region" description="Helical" evidence="6">
    <location>
        <begin position="520"/>
        <end position="542"/>
    </location>
</feature>
<evidence type="ECO:0000256" key="5">
    <source>
        <dbReference type="ARBA" id="ARBA00023136"/>
    </source>
</evidence>
<feature type="transmembrane region" description="Helical" evidence="6">
    <location>
        <begin position="293"/>
        <end position="313"/>
    </location>
</feature>
<feature type="transmembrane region" description="Helical" evidence="6">
    <location>
        <begin position="244"/>
        <end position="262"/>
    </location>
</feature>
<organism evidence="8 9">
    <name type="scientific">Danaus chrysippus</name>
    <name type="common">African queen</name>
    <dbReference type="NCBI Taxonomy" id="151541"/>
    <lineage>
        <taxon>Eukaryota</taxon>
        <taxon>Metazoa</taxon>
        <taxon>Ecdysozoa</taxon>
        <taxon>Arthropoda</taxon>
        <taxon>Hexapoda</taxon>
        <taxon>Insecta</taxon>
        <taxon>Pterygota</taxon>
        <taxon>Neoptera</taxon>
        <taxon>Endopterygota</taxon>
        <taxon>Lepidoptera</taxon>
        <taxon>Glossata</taxon>
        <taxon>Ditrysia</taxon>
        <taxon>Papilionoidea</taxon>
        <taxon>Nymphalidae</taxon>
        <taxon>Danainae</taxon>
        <taxon>Danaini</taxon>
        <taxon>Danaina</taxon>
        <taxon>Danaus</taxon>
        <taxon>Anosia</taxon>
    </lineage>
</organism>
<dbReference type="PROSITE" id="PS51465">
    <property type="entry name" value="KAZAL_2"/>
    <property type="match status" value="1"/>
</dbReference>
<feature type="transmembrane region" description="Helical" evidence="6">
    <location>
        <begin position="333"/>
        <end position="353"/>
    </location>
</feature>
<dbReference type="EMBL" id="CAKASE010000060">
    <property type="protein sequence ID" value="CAG9568395.1"/>
    <property type="molecule type" value="Genomic_DNA"/>
</dbReference>
<sequence>MKLSDSDKEIDTFSSVLSRALKARVYLTFRDKMRKSFSIIAKGWYLLRRYILTIPRFDLFLQGALLIVVFLESYSYLLIRRNAGTGYLSSINEDWVKIGVAGAEFLLGSLVAWSGRGFRHFALSGWLGLTAVSGLIVLAFPYPDSGRQSVQLCGGGSISGYNDVEVEPIDHYLQVRTGFLVLTAVLCALTKISVWAHGITYLDDHEPESGTYFYGILISIRLSLGLSAQNWLQHVSVRDDWWEAQVSLAMLTLMFSILFTLFPHKMDGYKDFEELEYNCVLSAVGRMLRNKPLMLQVAALSILNTAVFGYVNFDTASIQAKFFVETLRQDPRTVRTIMDIFRSLVIIFFVSIFRMRFSGRRSDGVKSTTASRVGGAVCVLVAAFFAVLAGLHCNTGELAGFGGLTEEYEQPSCSAECGCISEKYGFSPVCILNTSTTYFSPCHAGCRKYEDLGGFLLFSDCACGPGRAIRGACNLASCWLPYSLYLVFFTLMLASSAASFLMQGMAILRAVPRRDKPIAIGVAFSIVGLIAHGLGHMLYMLIGYLTCGYSDGETCLLHDFSIWSVGAVSAALTILSGAISILASRSYNSNSS</sequence>
<feature type="transmembrane region" description="Helical" evidence="6">
    <location>
        <begin position="95"/>
        <end position="114"/>
    </location>
</feature>
<feature type="transmembrane region" description="Helical" evidence="6">
    <location>
        <begin position="59"/>
        <end position="79"/>
    </location>
</feature>
<dbReference type="InterPro" id="IPR002350">
    <property type="entry name" value="Kazal_dom"/>
</dbReference>
<evidence type="ECO:0000256" key="1">
    <source>
        <dbReference type="ARBA" id="ARBA00004651"/>
    </source>
</evidence>
<name>A0A8J2VTD3_9NEOP</name>
<keyword evidence="3 6" id="KW-0812">Transmembrane</keyword>
<dbReference type="GO" id="GO:0015347">
    <property type="term" value="F:sodium-independent organic anion transmembrane transporter activity"/>
    <property type="evidence" value="ECO:0007669"/>
    <property type="project" value="TreeGrafter"/>
</dbReference>
<feature type="transmembrane region" description="Helical" evidence="6">
    <location>
        <begin position="179"/>
        <end position="199"/>
    </location>
</feature>
<evidence type="ECO:0000256" key="2">
    <source>
        <dbReference type="ARBA" id="ARBA00022475"/>
    </source>
</evidence>
<dbReference type="GO" id="GO:0043252">
    <property type="term" value="P:sodium-independent organic anion transport"/>
    <property type="evidence" value="ECO:0007669"/>
    <property type="project" value="TreeGrafter"/>
</dbReference>
<evidence type="ECO:0000313" key="8">
    <source>
        <dbReference type="EMBL" id="CAG9568395.1"/>
    </source>
</evidence>
<accession>A0A8J2VTD3</accession>
<feature type="domain" description="Kazal-like" evidence="7">
    <location>
        <begin position="407"/>
        <end position="465"/>
    </location>
</feature>
<reference evidence="8" key="1">
    <citation type="submission" date="2021-09" db="EMBL/GenBank/DDBJ databases">
        <authorList>
            <person name="Martin H S."/>
        </authorList>
    </citation>
    <scope>NUCLEOTIDE SEQUENCE</scope>
</reference>
<keyword evidence="9" id="KW-1185">Reference proteome</keyword>
<feature type="transmembrane region" description="Helical" evidence="6">
    <location>
        <begin position="373"/>
        <end position="391"/>
    </location>
</feature>
<dbReference type="Proteomes" id="UP000789524">
    <property type="component" value="Unassembled WGS sequence"/>
</dbReference>
<evidence type="ECO:0000259" key="7">
    <source>
        <dbReference type="PROSITE" id="PS51465"/>
    </source>
</evidence>
<keyword evidence="2" id="KW-1003">Cell membrane</keyword>
<feature type="transmembrane region" description="Helical" evidence="6">
    <location>
        <begin position="211"/>
        <end position="232"/>
    </location>
</feature>
<evidence type="ECO:0000256" key="3">
    <source>
        <dbReference type="ARBA" id="ARBA00022692"/>
    </source>
</evidence>
<dbReference type="AlphaFoldDB" id="A0A8J2VTD3"/>
<dbReference type="PANTHER" id="PTHR11388:SF158">
    <property type="entry name" value="ORGANIC ANION TRANSPORTING POLYPEPTIDE 33EB"/>
    <property type="match status" value="1"/>
</dbReference>
<keyword evidence="4 6" id="KW-1133">Transmembrane helix</keyword>
<feature type="transmembrane region" description="Helical" evidence="6">
    <location>
        <begin position="484"/>
        <end position="508"/>
    </location>
</feature>
<keyword evidence="5 6" id="KW-0472">Membrane</keyword>